<comment type="caution">
    <text evidence="2">The sequence shown here is derived from an EMBL/GenBank/DDBJ whole genome shotgun (WGS) entry which is preliminary data.</text>
</comment>
<dbReference type="Gene3D" id="3.40.50.1820">
    <property type="entry name" value="alpha/beta hydrolase"/>
    <property type="match status" value="1"/>
</dbReference>
<dbReference type="EMBL" id="JACHGN010000014">
    <property type="protein sequence ID" value="MBB5136562.1"/>
    <property type="molecule type" value="Genomic_DNA"/>
</dbReference>
<evidence type="ECO:0000259" key="1">
    <source>
        <dbReference type="Pfam" id="PF00561"/>
    </source>
</evidence>
<proteinExistence type="predicted"/>
<dbReference type="GO" id="GO:0046503">
    <property type="term" value="P:glycerolipid catabolic process"/>
    <property type="evidence" value="ECO:0007669"/>
    <property type="project" value="TreeGrafter"/>
</dbReference>
<dbReference type="PANTHER" id="PTHR43433">
    <property type="entry name" value="HYDROLASE, ALPHA/BETA FOLD FAMILY PROTEIN"/>
    <property type="match status" value="1"/>
</dbReference>
<dbReference type="PANTHER" id="PTHR43433:SF5">
    <property type="entry name" value="AB HYDROLASE-1 DOMAIN-CONTAINING PROTEIN"/>
    <property type="match status" value="1"/>
</dbReference>
<evidence type="ECO:0000313" key="3">
    <source>
        <dbReference type="Proteomes" id="UP000578449"/>
    </source>
</evidence>
<dbReference type="PRINTS" id="PR00111">
    <property type="entry name" value="ABHYDROLASE"/>
</dbReference>
<dbReference type="InterPro" id="IPR029058">
    <property type="entry name" value="AB_hydrolase_fold"/>
</dbReference>
<name>A0A840PBD4_9ACTN</name>
<dbReference type="GO" id="GO:0004806">
    <property type="term" value="F:triacylglycerol lipase activity"/>
    <property type="evidence" value="ECO:0007669"/>
    <property type="project" value="TreeGrafter"/>
</dbReference>
<dbReference type="Pfam" id="PF00561">
    <property type="entry name" value="Abhydrolase_1"/>
    <property type="match status" value="1"/>
</dbReference>
<dbReference type="RefSeq" id="WP_185053424.1">
    <property type="nucleotide sequence ID" value="NZ_BAABIX010000011.1"/>
</dbReference>
<dbReference type="InterPro" id="IPR000073">
    <property type="entry name" value="AB_hydrolase_1"/>
</dbReference>
<dbReference type="InterPro" id="IPR050471">
    <property type="entry name" value="AB_hydrolase"/>
</dbReference>
<evidence type="ECO:0000313" key="2">
    <source>
        <dbReference type="EMBL" id="MBB5136562.1"/>
    </source>
</evidence>
<organism evidence="2 3">
    <name type="scientific">Thermocatellispora tengchongensis</name>
    <dbReference type="NCBI Taxonomy" id="1073253"/>
    <lineage>
        <taxon>Bacteria</taxon>
        <taxon>Bacillati</taxon>
        <taxon>Actinomycetota</taxon>
        <taxon>Actinomycetes</taxon>
        <taxon>Streptosporangiales</taxon>
        <taxon>Streptosporangiaceae</taxon>
        <taxon>Thermocatellispora</taxon>
    </lineage>
</organism>
<dbReference type="Proteomes" id="UP000578449">
    <property type="component" value="Unassembled WGS sequence"/>
</dbReference>
<protein>
    <submittedName>
        <fullName evidence="2">Pimeloyl-ACP methyl ester carboxylesterase</fullName>
    </submittedName>
</protein>
<sequence>MTSRAAVNGIEIAYETFGRPGDRPLLLIMGLGSQMILWDEELCEMFAARGHHVVRFDNRDVGLSTHLDGTPVPDLAAVAAGTAAPPYTLEDMAEDAAGLIDALGWDSAHVVGASMGGMIAQVLAIAHPGKVRTLTSIMSTTGPNVGQPTEAAMGALMRPPVQDREAAVESALAVWSVIGSPGYPMDPEKIARTAALAYDRAYDPAGSTRQLLAIFAAEDRTQALGRLSIPALVIHGEADPLVQLSGGKATAEAIPGARLITFPGMGHDLPRPLWERIVDEVSALTAAA</sequence>
<keyword evidence="3" id="KW-1185">Reference proteome</keyword>
<accession>A0A840PBD4</accession>
<dbReference type="SUPFAM" id="SSF53474">
    <property type="entry name" value="alpha/beta-Hydrolases"/>
    <property type="match status" value="1"/>
</dbReference>
<gene>
    <name evidence="2" type="ORF">HNP84_006309</name>
</gene>
<feature type="domain" description="AB hydrolase-1" evidence="1">
    <location>
        <begin position="24"/>
        <end position="268"/>
    </location>
</feature>
<dbReference type="AlphaFoldDB" id="A0A840PBD4"/>
<reference evidence="2 3" key="1">
    <citation type="submission" date="2020-08" db="EMBL/GenBank/DDBJ databases">
        <title>Genomic Encyclopedia of Type Strains, Phase IV (KMG-IV): sequencing the most valuable type-strain genomes for metagenomic binning, comparative biology and taxonomic classification.</title>
        <authorList>
            <person name="Goeker M."/>
        </authorList>
    </citation>
    <scope>NUCLEOTIDE SEQUENCE [LARGE SCALE GENOMIC DNA]</scope>
    <source>
        <strain evidence="2 3">DSM 45615</strain>
    </source>
</reference>